<feature type="domain" description="EF-hand" evidence="7">
    <location>
        <begin position="138"/>
        <end position="173"/>
    </location>
</feature>
<keyword evidence="5" id="KW-0106">Calcium</keyword>
<sequence length="515" mass="58060">MSLSERSGRPWAKPLTGWNPQSLLSHFVPSQGEACNLKFTEAGAYAFQGGRQREVEFKDFRHKFQLLDCDESGRVEFDKLVQLVGSLGLTVSEATVKELVEDSEDTYFGLGRKDGALDFDEFVNFMLKLKTREGFSIAEVKQFKLVFDRFDDNNNGEVEVLELADVLRYLGRTVKLDELQVLISQVDFNGSGALEFEEFLRLMRIHREEEVNKIRQAYGQFASGETQLLSKARLPDAMAAMGVSGESISLSKMRAKASGRRQSLQVQASKTLEDVGDSISFGQFLQWVDDNRAVKANEQRRCAGFSSTELDSFRMTFTELDSSGSGVLDIKHLGPLLERLGLPALATAEERNLLLADLEKARETASTLGVVDVGEKGEGFNFWILVQLLRIQFSRDDVKVLDRESQAVSETMFSQGEVDGFRESFVSWFERQGRRMSAGSEAAEQDQSDKRIKELHKDTLVSLIRSLGCKIDDDQRKRLDRKIEELNPNSNLDFPDFLRLMRWIVTVDFGGINGS</sequence>
<dbReference type="Pfam" id="PF13499">
    <property type="entry name" value="EF-hand_7"/>
    <property type="match status" value="1"/>
</dbReference>
<dbReference type="PANTHER" id="PTHR23048">
    <property type="entry name" value="MYOSIN LIGHT CHAIN 1, 3"/>
    <property type="match status" value="1"/>
</dbReference>
<dbReference type="InterPro" id="IPR011992">
    <property type="entry name" value="EF-hand-dom_pair"/>
</dbReference>
<dbReference type="InterPro" id="IPR018247">
    <property type="entry name" value="EF_Hand_1_Ca_BS"/>
</dbReference>
<dbReference type="Gene3D" id="1.10.238.10">
    <property type="entry name" value="EF-hand"/>
    <property type="match status" value="3"/>
</dbReference>
<evidence type="ECO:0000256" key="6">
    <source>
        <dbReference type="ARBA" id="ARBA00022990"/>
    </source>
</evidence>
<reference evidence="9" key="2">
    <citation type="submission" date="2024-04" db="EMBL/GenBank/DDBJ databases">
        <authorList>
            <person name="Chen Y."/>
            <person name="Shah S."/>
            <person name="Dougan E. K."/>
            <person name="Thang M."/>
            <person name="Chan C."/>
        </authorList>
    </citation>
    <scope>NUCLEOTIDE SEQUENCE [LARGE SCALE GENOMIC DNA]</scope>
</reference>
<evidence type="ECO:0000313" key="8">
    <source>
        <dbReference type="EMBL" id="CAI3985945.1"/>
    </source>
</evidence>
<accession>A0A9P1C763</accession>
<dbReference type="FunFam" id="1.10.238.10:FF:000178">
    <property type="entry name" value="Calmodulin-2 A"/>
    <property type="match status" value="1"/>
</dbReference>
<dbReference type="PROSITE" id="PS00018">
    <property type="entry name" value="EF_HAND_1"/>
    <property type="match status" value="2"/>
</dbReference>
<organism evidence="8">
    <name type="scientific">Cladocopium goreaui</name>
    <dbReference type="NCBI Taxonomy" id="2562237"/>
    <lineage>
        <taxon>Eukaryota</taxon>
        <taxon>Sar</taxon>
        <taxon>Alveolata</taxon>
        <taxon>Dinophyceae</taxon>
        <taxon>Suessiales</taxon>
        <taxon>Symbiodiniaceae</taxon>
        <taxon>Cladocopium</taxon>
    </lineage>
</organism>
<dbReference type="SMART" id="SM00054">
    <property type="entry name" value="EFh"/>
    <property type="match status" value="4"/>
</dbReference>
<dbReference type="PANTHER" id="PTHR23048:SF0">
    <property type="entry name" value="CALMODULIN LIKE 3"/>
    <property type="match status" value="1"/>
</dbReference>
<gene>
    <name evidence="8" type="ORF">C1SCF055_LOCUS13332</name>
</gene>
<feature type="domain" description="EF-hand" evidence="7">
    <location>
        <begin position="174"/>
        <end position="209"/>
    </location>
</feature>
<dbReference type="OrthoDB" id="416348at2759"/>
<dbReference type="InterPro" id="IPR002048">
    <property type="entry name" value="EF_hand_dom"/>
</dbReference>
<evidence type="ECO:0000256" key="3">
    <source>
        <dbReference type="ARBA" id="ARBA00022723"/>
    </source>
</evidence>
<dbReference type="AlphaFoldDB" id="A0A9P1C763"/>
<comment type="caution">
    <text evidence="8">The sequence shown here is derived from an EMBL/GenBank/DDBJ whole genome shotgun (WGS) entry which is preliminary data.</text>
</comment>
<keyword evidence="3" id="KW-0479">Metal-binding</keyword>
<dbReference type="EMBL" id="CAMXCT020001030">
    <property type="protein sequence ID" value="CAL1139320.1"/>
    <property type="molecule type" value="Genomic_DNA"/>
</dbReference>
<evidence type="ECO:0000313" key="9">
    <source>
        <dbReference type="EMBL" id="CAL1139320.1"/>
    </source>
</evidence>
<keyword evidence="10" id="KW-1185">Reference proteome</keyword>
<proteinExistence type="inferred from homology"/>
<dbReference type="CDD" id="cd00051">
    <property type="entry name" value="EFh"/>
    <property type="match status" value="1"/>
</dbReference>
<dbReference type="Proteomes" id="UP001152797">
    <property type="component" value="Unassembled WGS sequence"/>
</dbReference>
<dbReference type="PROSITE" id="PS50222">
    <property type="entry name" value="EF_HAND_2"/>
    <property type="match status" value="4"/>
</dbReference>
<evidence type="ECO:0000256" key="1">
    <source>
        <dbReference type="ARBA" id="ARBA00005253"/>
    </source>
</evidence>
<dbReference type="GO" id="GO:0016460">
    <property type="term" value="C:myosin II complex"/>
    <property type="evidence" value="ECO:0007669"/>
    <property type="project" value="TreeGrafter"/>
</dbReference>
<evidence type="ECO:0000256" key="5">
    <source>
        <dbReference type="ARBA" id="ARBA00022837"/>
    </source>
</evidence>
<evidence type="ECO:0000256" key="2">
    <source>
        <dbReference type="ARBA" id="ARBA00020786"/>
    </source>
</evidence>
<dbReference type="InterPro" id="IPR050230">
    <property type="entry name" value="CALM/Myosin/TropC-like"/>
</dbReference>
<dbReference type="EMBL" id="CAMXCT010001030">
    <property type="protein sequence ID" value="CAI3985945.1"/>
    <property type="molecule type" value="Genomic_DNA"/>
</dbReference>
<keyword evidence="6" id="KW-0007">Acetylation</keyword>
<evidence type="ECO:0000256" key="4">
    <source>
        <dbReference type="ARBA" id="ARBA00022737"/>
    </source>
</evidence>
<protein>
    <recommendedName>
        <fullName evidence="2">Calmodulin</fullName>
    </recommendedName>
</protein>
<dbReference type="GO" id="GO:0005509">
    <property type="term" value="F:calcium ion binding"/>
    <property type="evidence" value="ECO:0007669"/>
    <property type="project" value="InterPro"/>
</dbReference>
<dbReference type="EMBL" id="CAMXCT030001030">
    <property type="protein sequence ID" value="CAL4773257.1"/>
    <property type="molecule type" value="Genomic_DNA"/>
</dbReference>
<evidence type="ECO:0000313" key="10">
    <source>
        <dbReference type="Proteomes" id="UP001152797"/>
    </source>
</evidence>
<reference evidence="8" key="1">
    <citation type="submission" date="2022-10" db="EMBL/GenBank/DDBJ databases">
        <authorList>
            <person name="Chen Y."/>
            <person name="Dougan E. K."/>
            <person name="Chan C."/>
            <person name="Rhodes N."/>
            <person name="Thang M."/>
        </authorList>
    </citation>
    <scope>NUCLEOTIDE SEQUENCE</scope>
</reference>
<evidence type="ECO:0000259" key="7">
    <source>
        <dbReference type="PROSITE" id="PS50222"/>
    </source>
</evidence>
<keyword evidence="4" id="KW-0677">Repeat</keyword>
<dbReference type="SUPFAM" id="SSF47473">
    <property type="entry name" value="EF-hand"/>
    <property type="match status" value="3"/>
</dbReference>
<name>A0A9P1C763_9DINO</name>
<comment type="similarity">
    <text evidence="1">Belongs to the centrin family.</text>
</comment>
<feature type="domain" description="EF-hand" evidence="7">
    <location>
        <begin position="55"/>
        <end position="90"/>
    </location>
</feature>
<feature type="domain" description="EF-hand" evidence="7">
    <location>
        <begin position="308"/>
        <end position="343"/>
    </location>
</feature>